<sequence>MNILLSKKSPVILLIISCILIISSCSRGSSDKNIKEEKFPLENDSVVVKEVIKEPEYIIRYRLDSLVNEKQIDSFSTRYSYEERKLIFALNRLDPTRLQLGMNLLIPDTLFDDINKYSPFPEELDILDSIPKAVLISQRIQGFALYAKGRLVKWGPVSSGKQSTPTPNGLHYGNYKAKKKISTVNPDWLLPYYFNFMNFEGVGVHQYSLPGYPASHACVRLRLEDSQFIYDWANQWELDKTGQKIERNGTPFIVFGEYDYTNPVPWQKLGRDAKSNHLTKEERETLIQYSREFMKNKKNFEDPMEQEEFLVSN</sequence>
<comment type="similarity">
    <text evidence="2">Belongs to the YkuD family.</text>
</comment>
<dbReference type="STRING" id="865937.Gilli_3228"/>
<dbReference type="PROSITE" id="PS52029">
    <property type="entry name" value="LD_TPASE"/>
    <property type="match status" value="1"/>
</dbReference>
<dbReference type="PANTHER" id="PTHR30582:SF2">
    <property type="entry name" value="L,D-TRANSPEPTIDASE YCIB-RELATED"/>
    <property type="match status" value="1"/>
</dbReference>
<dbReference type="InterPro" id="IPR050979">
    <property type="entry name" value="LD-transpeptidase"/>
</dbReference>
<dbReference type="eggNOG" id="COG1376">
    <property type="taxonomic scope" value="Bacteria"/>
</dbReference>
<gene>
    <name evidence="9" type="ORF">Gilli_3228</name>
</gene>
<feature type="domain" description="L,D-TPase catalytic" evidence="8">
    <location>
        <begin position="132"/>
        <end position="255"/>
    </location>
</feature>
<keyword evidence="6 7" id="KW-0961">Cell wall biogenesis/degradation</keyword>
<dbReference type="HOGENOM" id="CLU_069570_0_0_10"/>
<dbReference type="GO" id="GO:0005576">
    <property type="term" value="C:extracellular region"/>
    <property type="evidence" value="ECO:0007669"/>
    <property type="project" value="TreeGrafter"/>
</dbReference>
<feature type="active site" description="Nucleophile" evidence="7">
    <location>
        <position position="218"/>
    </location>
</feature>
<dbReference type="GO" id="GO:0016740">
    <property type="term" value="F:transferase activity"/>
    <property type="evidence" value="ECO:0007669"/>
    <property type="project" value="UniProtKB-KW"/>
</dbReference>
<dbReference type="PROSITE" id="PS51257">
    <property type="entry name" value="PROKAR_LIPOPROTEIN"/>
    <property type="match status" value="1"/>
</dbReference>
<dbReference type="GO" id="GO:0071972">
    <property type="term" value="F:peptidoglycan L,D-transpeptidase activity"/>
    <property type="evidence" value="ECO:0007669"/>
    <property type="project" value="TreeGrafter"/>
</dbReference>
<dbReference type="UniPathway" id="UPA00219"/>
<evidence type="ECO:0000256" key="6">
    <source>
        <dbReference type="ARBA" id="ARBA00023316"/>
    </source>
</evidence>
<dbReference type="SUPFAM" id="SSF141523">
    <property type="entry name" value="L,D-transpeptidase catalytic domain-like"/>
    <property type="match status" value="1"/>
</dbReference>
<keyword evidence="10" id="KW-1185">Reference proteome</keyword>
<proteinExistence type="inferred from homology"/>
<comment type="pathway">
    <text evidence="1 7">Cell wall biogenesis; peptidoglycan biosynthesis.</text>
</comment>
<evidence type="ECO:0000256" key="3">
    <source>
        <dbReference type="ARBA" id="ARBA00022679"/>
    </source>
</evidence>
<dbReference type="InterPro" id="IPR005490">
    <property type="entry name" value="LD_TPept_cat_dom"/>
</dbReference>
<evidence type="ECO:0000313" key="9">
    <source>
        <dbReference type="EMBL" id="EHQ03835.1"/>
    </source>
</evidence>
<evidence type="ECO:0000256" key="1">
    <source>
        <dbReference type="ARBA" id="ARBA00004752"/>
    </source>
</evidence>
<dbReference type="Gene3D" id="2.40.440.10">
    <property type="entry name" value="L,D-transpeptidase catalytic domain-like"/>
    <property type="match status" value="1"/>
</dbReference>
<protein>
    <submittedName>
        <fullName evidence="9">ErfK/YbiS/YcfS/YnhG family protein</fullName>
    </submittedName>
</protein>
<evidence type="ECO:0000256" key="4">
    <source>
        <dbReference type="ARBA" id="ARBA00022960"/>
    </source>
</evidence>
<evidence type="ECO:0000313" key="10">
    <source>
        <dbReference type="Proteomes" id="UP000003844"/>
    </source>
</evidence>
<evidence type="ECO:0000256" key="5">
    <source>
        <dbReference type="ARBA" id="ARBA00022984"/>
    </source>
</evidence>
<evidence type="ECO:0000259" key="8">
    <source>
        <dbReference type="PROSITE" id="PS52029"/>
    </source>
</evidence>
<dbReference type="AlphaFoldDB" id="H2BUF7"/>
<keyword evidence="4 7" id="KW-0133">Cell shape</keyword>
<dbReference type="Pfam" id="PF03734">
    <property type="entry name" value="YkuD"/>
    <property type="match status" value="1"/>
</dbReference>
<dbReference type="GO" id="GO:0018104">
    <property type="term" value="P:peptidoglycan-protein cross-linking"/>
    <property type="evidence" value="ECO:0007669"/>
    <property type="project" value="TreeGrafter"/>
</dbReference>
<organism evidence="9 10">
    <name type="scientific">Gillisia limnaea (strain DSM 15749 / LMG 21470 / R-8282)</name>
    <dbReference type="NCBI Taxonomy" id="865937"/>
    <lineage>
        <taxon>Bacteria</taxon>
        <taxon>Pseudomonadati</taxon>
        <taxon>Bacteroidota</taxon>
        <taxon>Flavobacteriia</taxon>
        <taxon>Flavobacteriales</taxon>
        <taxon>Flavobacteriaceae</taxon>
        <taxon>Gillisia</taxon>
    </lineage>
</organism>
<dbReference type="Proteomes" id="UP000003844">
    <property type="component" value="Unassembled WGS sequence"/>
</dbReference>
<reference evidence="10" key="1">
    <citation type="journal article" date="2012" name="Stand. Genomic Sci.">
        <title>Genome sequence of the Antarctic rhodopsins-containing flavobacterium Gillisia limnaea type strain (R-8282(T)).</title>
        <authorList>
            <person name="Riedel T."/>
            <person name="Held B."/>
            <person name="Nolan M."/>
            <person name="Lucas S."/>
            <person name="Lapidus A."/>
            <person name="Tice H."/>
            <person name="Del Rio T.G."/>
            <person name="Cheng J.F."/>
            <person name="Han C."/>
            <person name="Tapia R."/>
            <person name="Goodwin L.A."/>
            <person name="Pitluck S."/>
            <person name="Liolios K."/>
            <person name="Mavromatis K."/>
            <person name="Pagani I."/>
            <person name="Ivanova N."/>
            <person name="Mikhailova N."/>
            <person name="Pati A."/>
            <person name="Chen A."/>
            <person name="Palaniappan K."/>
            <person name="Land M."/>
            <person name="Rohde M."/>
            <person name="Tindall B.J."/>
            <person name="Detter J.C."/>
            <person name="Goker M."/>
            <person name="Bristow J."/>
            <person name="Eisen J.A."/>
            <person name="Markowitz V."/>
            <person name="Hugenholtz P."/>
            <person name="Kyrpides N.C."/>
            <person name="Klenk H.P."/>
            <person name="Woyke T."/>
        </authorList>
    </citation>
    <scope>NUCLEOTIDE SEQUENCE [LARGE SCALE GENOMIC DNA]</scope>
    <source>
        <strain evidence="10">DSM 15749 / LMG 21470 / R-8282</strain>
    </source>
</reference>
<dbReference type="CDD" id="cd16913">
    <property type="entry name" value="YkuD_like"/>
    <property type="match status" value="1"/>
</dbReference>
<dbReference type="PANTHER" id="PTHR30582">
    <property type="entry name" value="L,D-TRANSPEPTIDASE"/>
    <property type="match status" value="1"/>
</dbReference>
<dbReference type="OrthoDB" id="463216at2"/>
<dbReference type="RefSeq" id="WP_006990141.1">
    <property type="nucleotide sequence ID" value="NZ_JH594606.1"/>
</dbReference>
<evidence type="ECO:0000256" key="7">
    <source>
        <dbReference type="PROSITE-ProRule" id="PRU01373"/>
    </source>
</evidence>
<dbReference type="EMBL" id="JH594606">
    <property type="protein sequence ID" value="EHQ03835.1"/>
    <property type="molecule type" value="Genomic_DNA"/>
</dbReference>
<dbReference type="GO" id="GO:0071555">
    <property type="term" value="P:cell wall organization"/>
    <property type="evidence" value="ECO:0007669"/>
    <property type="project" value="UniProtKB-UniRule"/>
</dbReference>
<accession>H2BUF7</accession>
<dbReference type="GO" id="GO:0008360">
    <property type="term" value="P:regulation of cell shape"/>
    <property type="evidence" value="ECO:0007669"/>
    <property type="project" value="UniProtKB-UniRule"/>
</dbReference>
<evidence type="ECO:0000256" key="2">
    <source>
        <dbReference type="ARBA" id="ARBA00005992"/>
    </source>
</evidence>
<keyword evidence="3" id="KW-0808">Transferase</keyword>
<feature type="active site" description="Proton donor/acceptor" evidence="7">
    <location>
        <position position="205"/>
    </location>
</feature>
<keyword evidence="5 7" id="KW-0573">Peptidoglycan synthesis</keyword>
<name>H2BUF7_GILLR</name>
<dbReference type="InterPro" id="IPR038063">
    <property type="entry name" value="Transpep_catalytic_dom"/>
</dbReference>